<protein>
    <recommendedName>
        <fullName evidence="3">CU044_5270 family protein</fullName>
    </recommendedName>
</protein>
<evidence type="ECO:0008006" key="3">
    <source>
        <dbReference type="Google" id="ProtNLM"/>
    </source>
</evidence>
<dbReference type="RefSeq" id="WP_130511364.1">
    <property type="nucleotide sequence ID" value="NZ_SHKY01000001.1"/>
</dbReference>
<evidence type="ECO:0000313" key="1">
    <source>
        <dbReference type="EMBL" id="RZU52791.1"/>
    </source>
</evidence>
<sequence>MRELTAVKEFGATLDGADGPSPEARQRTLAQFHGTARSRRAGWGRLGHPGRLVLAGGLAAVVTGAVLVSQVVSIDHRPPASQAAAAQILRAAAAHEAAQPTPKIDPGRFVYVESIGSDVETRDLPGGKTEYKLNAKHRRIWLSVDGSKAGLLLRRAKGSTGPWNRIELPGCKNGKKVGLDGRPARGVDDAATCQPHAAFQADLPTEAGAMRRYLYEHSQGDNPRDVQAFITAGDLIRERYLTPAQLGAVFGALADVPGTKLVGAVTDEAGRSGVAIGMPEDARGTRSDLIFDAHTHAFLGERKTLTRAFADFQAGDVASSSANLVTAFVDRPGQLP</sequence>
<dbReference type="NCBIfam" id="NF038083">
    <property type="entry name" value="CU044_5270_fam"/>
    <property type="match status" value="1"/>
</dbReference>
<dbReference type="InterPro" id="IPR047789">
    <property type="entry name" value="CU044_5270-like"/>
</dbReference>
<dbReference type="OrthoDB" id="3612087at2"/>
<accession>A0A4Q7ZPY9</accession>
<proteinExistence type="predicted"/>
<keyword evidence="2" id="KW-1185">Reference proteome</keyword>
<comment type="caution">
    <text evidence="1">The sequence shown here is derived from an EMBL/GenBank/DDBJ whole genome shotgun (WGS) entry which is preliminary data.</text>
</comment>
<dbReference type="AlphaFoldDB" id="A0A4Q7ZPY9"/>
<dbReference type="Proteomes" id="UP000292564">
    <property type="component" value="Unassembled WGS sequence"/>
</dbReference>
<dbReference type="EMBL" id="SHKY01000001">
    <property type="protein sequence ID" value="RZU52791.1"/>
    <property type="molecule type" value="Genomic_DNA"/>
</dbReference>
<organism evidence="1 2">
    <name type="scientific">Krasilnikovia cinnamomea</name>
    <dbReference type="NCBI Taxonomy" id="349313"/>
    <lineage>
        <taxon>Bacteria</taxon>
        <taxon>Bacillati</taxon>
        <taxon>Actinomycetota</taxon>
        <taxon>Actinomycetes</taxon>
        <taxon>Micromonosporales</taxon>
        <taxon>Micromonosporaceae</taxon>
        <taxon>Krasilnikovia</taxon>
    </lineage>
</organism>
<reference evidence="1 2" key="1">
    <citation type="submission" date="2019-02" db="EMBL/GenBank/DDBJ databases">
        <title>Sequencing the genomes of 1000 actinobacteria strains.</title>
        <authorList>
            <person name="Klenk H.-P."/>
        </authorList>
    </citation>
    <scope>NUCLEOTIDE SEQUENCE [LARGE SCALE GENOMIC DNA]</scope>
    <source>
        <strain evidence="1 2">DSM 45162</strain>
    </source>
</reference>
<gene>
    <name evidence="1" type="ORF">EV385_4675</name>
</gene>
<name>A0A4Q7ZPY9_9ACTN</name>
<evidence type="ECO:0000313" key="2">
    <source>
        <dbReference type="Proteomes" id="UP000292564"/>
    </source>
</evidence>